<dbReference type="InterPro" id="IPR011990">
    <property type="entry name" value="TPR-like_helical_dom_sf"/>
</dbReference>
<accession>A0A316IDV3</accession>
<keyword evidence="3 5" id="KW-0238">DNA-binding</keyword>
<dbReference type="InterPro" id="IPR051677">
    <property type="entry name" value="AfsR-DnrI-RedD_regulator"/>
</dbReference>
<dbReference type="InterPro" id="IPR016032">
    <property type="entry name" value="Sig_transdc_resp-reg_C-effctor"/>
</dbReference>
<dbReference type="Pfam" id="PF13424">
    <property type="entry name" value="TPR_12"/>
    <property type="match status" value="1"/>
</dbReference>
<reference evidence="7 8" key="1">
    <citation type="submission" date="2018-05" db="EMBL/GenBank/DDBJ databases">
        <title>Genomic Encyclopedia of Type Strains, Phase IV (KMG-IV): sequencing the most valuable type-strain genomes for metagenomic binning, comparative biology and taxonomic classification.</title>
        <authorList>
            <person name="Goeker M."/>
        </authorList>
    </citation>
    <scope>NUCLEOTIDE SEQUENCE [LARGE SCALE GENOMIC DNA]</scope>
    <source>
        <strain evidence="7 8">DSM 45480</strain>
    </source>
</reference>
<dbReference type="SMART" id="SM00028">
    <property type="entry name" value="TPR"/>
    <property type="match status" value="4"/>
</dbReference>
<evidence type="ECO:0000259" key="6">
    <source>
        <dbReference type="PROSITE" id="PS51755"/>
    </source>
</evidence>
<dbReference type="Pfam" id="PF00486">
    <property type="entry name" value="Trans_reg_C"/>
    <property type="match status" value="1"/>
</dbReference>
<keyword evidence="2" id="KW-0805">Transcription regulation</keyword>
<dbReference type="SMART" id="SM00862">
    <property type="entry name" value="Trans_reg_C"/>
    <property type="match status" value="1"/>
</dbReference>
<evidence type="ECO:0000313" key="7">
    <source>
        <dbReference type="EMBL" id="PWK91602.1"/>
    </source>
</evidence>
<comment type="similarity">
    <text evidence="1">Belongs to the AfsR/DnrI/RedD regulatory family.</text>
</comment>
<dbReference type="AlphaFoldDB" id="A0A316IDV3"/>
<dbReference type="Proteomes" id="UP000246005">
    <property type="component" value="Unassembled WGS sequence"/>
</dbReference>
<name>A0A316IDV3_9PSEU</name>
<dbReference type="PANTHER" id="PTHR35807:SF1">
    <property type="entry name" value="TRANSCRIPTIONAL REGULATOR REDD"/>
    <property type="match status" value="1"/>
</dbReference>
<dbReference type="Gene3D" id="1.10.10.10">
    <property type="entry name" value="Winged helix-like DNA-binding domain superfamily/Winged helix DNA-binding domain"/>
    <property type="match status" value="1"/>
</dbReference>
<feature type="DNA-binding region" description="OmpR/PhoB-type" evidence="5">
    <location>
        <begin position="1"/>
        <end position="94"/>
    </location>
</feature>
<dbReference type="EMBL" id="QGHB01000001">
    <property type="protein sequence ID" value="PWK91602.1"/>
    <property type="molecule type" value="Genomic_DNA"/>
</dbReference>
<feature type="domain" description="OmpR/PhoB-type" evidence="6">
    <location>
        <begin position="1"/>
        <end position="94"/>
    </location>
</feature>
<evidence type="ECO:0000256" key="2">
    <source>
        <dbReference type="ARBA" id="ARBA00023015"/>
    </source>
</evidence>
<evidence type="ECO:0000313" key="8">
    <source>
        <dbReference type="Proteomes" id="UP000246005"/>
    </source>
</evidence>
<dbReference type="SUPFAM" id="SSF46894">
    <property type="entry name" value="C-terminal effector domain of the bipartite response regulators"/>
    <property type="match status" value="1"/>
</dbReference>
<dbReference type="GO" id="GO:0000160">
    <property type="term" value="P:phosphorelay signal transduction system"/>
    <property type="evidence" value="ECO:0007669"/>
    <property type="project" value="InterPro"/>
</dbReference>
<organism evidence="7 8">
    <name type="scientific">Lentzea atacamensis</name>
    <dbReference type="NCBI Taxonomy" id="531938"/>
    <lineage>
        <taxon>Bacteria</taxon>
        <taxon>Bacillati</taxon>
        <taxon>Actinomycetota</taxon>
        <taxon>Actinomycetes</taxon>
        <taxon>Pseudonocardiales</taxon>
        <taxon>Pseudonocardiaceae</taxon>
        <taxon>Lentzea</taxon>
    </lineage>
</organism>
<dbReference type="InterPro" id="IPR005158">
    <property type="entry name" value="BTAD"/>
</dbReference>
<dbReference type="SUPFAM" id="SSF52540">
    <property type="entry name" value="P-loop containing nucleoside triphosphate hydrolases"/>
    <property type="match status" value="1"/>
</dbReference>
<dbReference type="PRINTS" id="PR00364">
    <property type="entry name" value="DISEASERSIST"/>
</dbReference>
<keyword evidence="4" id="KW-0804">Transcription</keyword>
<dbReference type="InterPro" id="IPR027417">
    <property type="entry name" value="P-loop_NTPase"/>
</dbReference>
<dbReference type="PROSITE" id="PS51755">
    <property type="entry name" value="OMPR_PHOB"/>
    <property type="match status" value="1"/>
</dbReference>
<dbReference type="Gene3D" id="1.25.40.10">
    <property type="entry name" value="Tetratricopeptide repeat domain"/>
    <property type="match status" value="3"/>
</dbReference>
<proteinExistence type="inferred from homology"/>
<dbReference type="GO" id="GO:0003677">
    <property type="term" value="F:DNA binding"/>
    <property type="evidence" value="ECO:0007669"/>
    <property type="project" value="UniProtKB-UniRule"/>
</dbReference>
<dbReference type="GO" id="GO:0043531">
    <property type="term" value="F:ADP binding"/>
    <property type="evidence" value="ECO:0007669"/>
    <property type="project" value="InterPro"/>
</dbReference>
<dbReference type="PANTHER" id="PTHR35807">
    <property type="entry name" value="TRANSCRIPTIONAL REGULATOR REDD-RELATED"/>
    <property type="match status" value="1"/>
</dbReference>
<dbReference type="RefSeq" id="WP_170154750.1">
    <property type="nucleotide sequence ID" value="NZ_QGHB01000001.1"/>
</dbReference>
<gene>
    <name evidence="7" type="ORF">C8D88_1011640</name>
</gene>
<dbReference type="InterPro" id="IPR036388">
    <property type="entry name" value="WH-like_DNA-bd_sf"/>
</dbReference>
<dbReference type="InterPro" id="IPR001867">
    <property type="entry name" value="OmpR/PhoB-type_DNA-bd"/>
</dbReference>
<dbReference type="SUPFAM" id="SSF48452">
    <property type="entry name" value="TPR-like"/>
    <property type="match status" value="2"/>
</dbReference>
<evidence type="ECO:0000256" key="1">
    <source>
        <dbReference type="ARBA" id="ARBA00005820"/>
    </source>
</evidence>
<dbReference type="InterPro" id="IPR019734">
    <property type="entry name" value="TPR_rpt"/>
</dbReference>
<dbReference type="Pfam" id="PF03704">
    <property type="entry name" value="BTAD"/>
    <property type="match status" value="1"/>
</dbReference>
<evidence type="ECO:0000256" key="5">
    <source>
        <dbReference type="PROSITE-ProRule" id="PRU01091"/>
    </source>
</evidence>
<comment type="caution">
    <text evidence="7">The sequence shown here is derived from an EMBL/GenBank/DDBJ whole genome shotgun (WGS) entry which is preliminary data.</text>
</comment>
<dbReference type="SMART" id="SM01043">
    <property type="entry name" value="BTAD"/>
    <property type="match status" value="1"/>
</dbReference>
<protein>
    <submittedName>
        <fullName evidence="7">DNA-binding SARP family transcriptional activator</fullName>
    </submittedName>
</protein>
<dbReference type="GO" id="GO:0006355">
    <property type="term" value="P:regulation of DNA-templated transcription"/>
    <property type="evidence" value="ECO:0007669"/>
    <property type="project" value="InterPro"/>
</dbReference>
<evidence type="ECO:0000256" key="4">
    <source>
        <dbReference type="ARBA" id="ARBA00023163"/>
    </source>
</evidence>
<sequence>MIVEYRVLGPLEVLLDGEPVAVPAGRGRALLATLLLRANELVTVDELIERVWDGEPPAVDRAHKTLQMVVARLRQALGEASCVRTTSRGYSAEVAPAQLDLTRFRALTARGDHRAALELWRGPVLANVKSESLHRDDVPRLVEEQVVALERRIDQDLGRDTDVLVPELRKLVRRHPLRETFWAQLMLALHRSNQQAEALAAYQEIRGQLAGELGVEPGQRLRQAHEQVLRDERPVRKDVPRQLPAGVPHFVGRDAELAGLRGLLRSRPGEPVLITAFNGIGGVGKTALALYWAHLIADRFPDGQLYVNLRGFDTHAEPVAPRVAARNFLVALGADAAELPAADDALFARYRSVLAGRQVVLVLDNAHDVAQVRPLLPGGAACLVLVTSRNRLRGLVTGEGVHPVQLDVLNDAEALALLGDRLGTDRLEAEPEAVTRLVARCAGLPLALAIVAARAAEQESLGSLADQLDRERLTALDIDDPATGVRAVFSWSLRSLEPAAARLFVLLGLHPGPDFAPEAAASLAGLPLDAASRLLDELVGSSLVSRGITGRFVVHDLLRDYAAERVAELPEDDRGPALRRMFDHYLHSAADQSRLISYNSKIWLSGPPAEGAIVQRFDDLEHAHTWFETELRVLLGLLAQAETVGLDETVWQLMLALHVKLMHTGRLDDAVTGHRRALAAAERQQEWYVKASLHRRMGAVLMWKRALDEAEHHFLESLSFTRTHGTVAGESNLRRGISHLYERQGRFQEALDILLDVHERILADPDRWEGACHLSALGRAHFLLGDHGRALEHCLRAAEWFTEYDRHTLDASFPMNLETLGDIHLADGRPAEAVDCYSRAIDVWRIMRVDADLADALTMRAKARIAAGEDDRARKDLDEAESIFERLADARADDVRNLLTTLSERCRDS</sequence>
<evidence type="ECO:0000256" key="3">
    <source>
        <dbReference type="ARBA" id="ARBA00023125"/>
    </source>
</evidence>
<dbReference type="CDD" id="cd15831">
    <property type="entry name" value="BTAD"/>
    <property type="match status" value="1"/>
</dbReference>